<dbReference type="GO" id="GO:0046872">
    <property type="term" value="F:metal ion binding"/>
    <property type="evidence" value="ECO:0007669"/>
    <property type="project" value="UniProtKB-KW"/>
</dbReference>
<organism evidence="11">
    <name type="scientific">invertebrate metagenome</name>
    <dbReference type="NCBI Taxonomy" id="1711999"/>
    <lineage>
        <taxon>unclassified sequences</taxon>
        <taxon>metagenomes</taxon>
        <taxon>organismal metagenomes</taxon>
    </lineage>
</organism>
<evidence type="ECO:0000256" key="4">
    <source>
        <dbReference type="ARBA" id="ARBA00022490"/>
    </source>
</evidence>
<dbReference type="PANTHER" id="PTHR11252:SF0">
    <property type="entry name" value="POLYRIBONUCLEOTIDE NUCLEOTIDYLTRANSFERASE 1, MITOCHONDRIAL"/>
    <property type="match status" value="1"/>
</dbReference>
<dbReference type="InterPro" id="IPR004087">
    <property type="entry name" value="KH_dom"/>
</dbReference>
<evidence type="ECO:0000313" key="11">
    <source>
        <dbReference type="EMBL" id="PJE79682.1"/>
    </source>
</evidence>
<dbReference type="Pfam" id="PF00013">
    <property type="entry name" value="KH_1"/>
    <property type="match status" value="1"/>
</dbReference>
<feature type="domain" description="S1 motif" evidence="10">
    <location>
        <begin position="623"/>
        <end position="691"/>
    </location>
</feature>
<dbReference type="EMBL" id="NSIT01000054">
    <property type="protein sequence ID" value="PJE79682.1"/>
    <property type="molecule type" value="Genomic_DNA"/>
</dbReference>
<keyword evidence="7" id="KW-0479">Metal-binding</keyword>
<keyword evidence="4" id="KW-0963">Cytoplasm</keyword>
<dbReference type="InterPro" id="IPR036612">
    <property type="entry name" value="KH_dom_type_1_sf"/>
</dbReference>
<dbReference type="FunFam" id="2.40.50.140:FF:000023">
    <property type="entry name" value="Polyribonucleotide nucleotidyltransferase"/>
    <property type="match status" value="1"/>
</dbReference>
<dbReference type="GO" id="GO:0006402">
    <property type="term" value="P:mRNA catabolic process"/>
    <property type="evidence" value="ECO:0007669"/>
    <property type="project" value="InterPro"/>
</dbReference>
<proteinExistence type="inferred from homology"/>
<dbReference type="Gene3D" id="2.40.50.140">
    <property type="entry name" value="Nucleic acid-binding proteins"/>
    <property type="match status" value="1"/>
</dbReference>
<evidence type="ECO:0000256" key="9">
    <source>
        <dbReference type="ARBA" id="ARBA00022884"/>
    </source>
</evidence>
<dbReference type="SUPFAM" id="SSF54211">
    <property type="entry name" value="Ribosomal protein S5 domain 2-like"/>
    <property type="match status" value="2"/>
</dbReference>
<dbReference type="SMART" id="SM00322">
    <property type="entry name" value="KH"/>
    <property type="match status" value="1"/>
</dbReference>
<gene>
    <name evidence="11" type="primary">pnp</name>
    <name evidence="11" type="ORF">CI610_01358</name>
</gene>
<evidence type="ECO:0000256" key="5">
    <source>
        <dbReference type="ARBA" id="ARBA00022679"/>
    </source>
</evidence>
<comment type="subcellular location">
    <subcellularLocation>
        <location evidence="1">Cytoplasm</location>
    </subcellularLocation>
</comment>
<evidence type="ECO:0000256" key="6">
    <source>
        <dbReference type="ARBA" id="ARBA00022695"/>
    </source>
</evidence>
<evidence type="ECO:0000256" key="8">
    <source>
        <dbReference type="ARBA" id="ARBA00022842"/>
    </source>
</evidence>
<dbReference type="FunFam" id="3.30.230.70:FF:000002">
    <property type="entry name" value="Polyribonucleotide nucleotidyltransferase"/>
    <property type="match status" value="1"/>
</dbReference>
<dbReference type="AlphaFoldDB" id="A0A2H9T8X5"/>
<dbReference type="HAMAP" id="MF_01595">
    <property type="entry name" value="PNPase"/>
    <property type="match status" value="1"/>
</dbReference>
<evidence type="ECO:0000256" key="3">
    <source>
        <dbReference type="ARBA" id="ARBA00012416"/>
    </source>
</evidence>
<dbReference type="GO" id="GO:0000175">
    <property type="term" value="F:3'-5'-RNA exonuclease activity"/>
    <property type="evidence" value="ECO:0007669"/>
    <property type="project" value="TreeGrafter"/>
</dbReference>
<dbReference type="Pfam" id="PF03725">
    <property type="entry name" value="RNase_PH_C"/>
    <property type="match status" value="2"/>
</dbReference>
<dbReference type="InterPro" id="IPR012340">
    <property type="entry name" value="NA-bd_OB-fold"/>
</dbReference>
<dbReference type="EC" id="2.7.7.8" evidence="3"/>
<dbReference type="Pfam" id="PF03726">
    <property type="entry name" value="PNPase"/>
    <property type="match status" value="1"/>
</dbReference>
<dbReference type="InterPro" id="IPR001247">
    <property type="entry name" value="ExoRNase_PH_dom1"/>
</dbReference>
<dbReference type="Pfam" id="PF01138">
    <property type="entry name" value="RNase_PH"/>
    <property type="match status" value="2"/>
</dbReference>
<dbReference type="PROSITE" id="PS50126">
    <property type="entry name" value="S1"/>
    <property type="match status" value="1"/>
</dbReference>
<evidence type="ECO:0000256" key="7">
    <source>
        <dbReference type="ARBA" id="ARBA00022723"/>
    </source>
</evidence>
<evidence type="ECO:0000256" key="1">
    <source>
        <dbReference type="ARBA" id="ARBA00004496"/>
    </source>
</evidence>
<dbReference type="PIRSF" id="PIRSF005499">
    <property type="entry name" value="PNPase"/>
    <property type="match status" value="1"/>
</dbReference>
<dbReference type="Gene3D" id="3.30.1370.10">
    <property type="entry name" value="K Homology domain, type 1"/>
    <property type="match status" value="1"/>
</dbReference>
<evidence type="ECO:0000259" key="10">
    <source>
        <dbReference type="PROSITE" id="PS50126"/>
    </source>
</evidence>
<dbReference type="InterPro" id="IPR036345">
    <property type="entry name" value="ExoRNase_PH_dom2_sf"/>
</dbReference>
<dbReference type="InterPro" id="IPR015847">
    <property type="entry name" value="ExoRNase_PH_dom2"/>
</dbReference>
<keyword evidence="5 11" id="KW-0808">Transferase</keyword>
<dbReference type="NCBIfam" id="NF008805">
    <property type="entry name" value="PRK11824.1"/>
    <property type="match status" value="1"/>
</dbReference>
<dbReference type="SUPFAM" id="SSF54791">
    <property type="entry name" value="Eukaryotic type KH-domain (KH-domain type I)"/>
    <property type="match status" value="1"/>
</dbReference>
<dbReference type="InterPro" id="IPR015848">
    <property type="entry name" value="PNPase_PH_RNA-bd_bac/org-type"/>
</dbReference>
<dbReference type="FunFam" id="3.30.1370.10:FF:000001">
    <property type="entry name" value="Polyribonucleotide nucleotidyltransferase"/>
    <property type="match status" value="1"/>
</dbReference>
<dbReference type="CDD" id="cd11363">
    <property type="entry name" value="RNase_PH_PNPase_1"/>
    <property type="match status" value="1"/>
</dbReference>
<dbReference type="PROSITE" id="PS50084">
    <property type="entry name" value="KH_TYPE_1"/>
    <property type="match status" value="1"/>
</dbReference>
<dbReference type="Gene3D" id="3.30.230.70">
    <property type="entry name" value="GHMP Kinase, N-terminal domain"/>
    <property type="match status" value="2"/>
</dbReference>
<dbReference type="CDD" id="cd11364">
    <property type="entry name" value="RNase_PH_PNPase_2"/>
    <property type="match status" value="1"/>
</dbReference>
<dbReference type="InterPro" id="IPR003029">
    <property type="entry name" value="S1_domain"/>
</dbReference>
<dbReference type="CDD" id="cd02393">
    <property type="entry name" value="KH-I_PNPase"/>
    <property type="match status" value="1"/>
</dbReference>
<keyword evidence="9" id="KW-0694">RNA-binding</keyword>
<keyword evidence="8" id="KW-0460">Magnesium</keyword>
<dbReference type="SUPFAM" id="SSF50249">
    <property type="entry name" value="Nucleic acid-binding proteins"/>
    <property type="match status" value="1"/>
</dbReference>
<evidence type="ECO:0000256" key="2">
    <source>
        <dbReference type="ARBA" id="ARBA00007404"/>
    </source>
</evidence>
<accession>A0A2H9T8X5</accession>
<sequence>MNPVIKTFKFGDQVITLETGRIARQATGAVLAKMDGLAVLATVVAAKQAKEGQDFFPLSVHYQEKAYAAGRIPGGFLKREGRASEKETLTSRLIDRPIRPLFPKGFQNEVQVIPTVLSVDKKNDPDILAMIATSAALCISGVPFNGPVGAARVGFSEEDGYLLNPSYEQLKKSELDMVVAGTSDAVLMVESEAQELTEDEMLGAVLFAHQEFQPVIEGIRAFAEEAGKPRWEWEPEIENPAIREAVKGAFEQKISNALLISEKQVRNSTLAELRRAAVDQFGGEEEGQFPSSQVADVFNAFERDMVRKNILDGKPRMDGRDNRTVRSIHVETSVLPKTHGSALFTRGETQALVTTTLGTSRDAQIVDALEGEYRQNFMVHYNFPPFSVGECSRLGAPGRREIGHGRLARRGIQAVFPDDSDFPYTVRVVSDITESNGSSSMASVCGTSLSLMDAGVPLKAPVAGVAMGLVKEGDRFAVLTDILGDEDHLGDMDFKVAGTANGVTALQMDIKIQGITEEILEIALGQAVEGRMFILGEMNKVISEPRTELSPNAPMTMSLKIDQDKIRDVIGKGGATIRSICDSTGASVDIADDGTVKIFAPDQSSCQAAYDKVFGITAEAEIGKIYEGTVTRIVEFGAFVNILPGKDGLVHISQIADHRVEKVEDYVKMGQTLKVVVTDIDSRGRIKLSMKAVAAAEA</sequence>
<keyword evidence="6 11" id="KW-0548">Nucleotidyltransferase</keyword>
<dbReference type="PANTHER" id="PTHR11252">
    <property type="entry name" value="POLYRIBONUCLEOTIDE NUCLEOTIDYLTRANSFERASE"/>
    <property type="match status" value="1"/>
</dbReference>
<dbReference type="SUPFAM" id="SSF55666">
    <property type="entry name" value="Ribonuclease PH domain 2-like"/>
    <property type="match status" value="2"/>
</dbReference>
<reference evidence="11" key="1">
    <citation type="journal article" date="2017" name="Appl. Environ. Microbiol.">
        <title>Molecular characterization of an Endozoicomonas-like organism causing infection in king scallop Pecten maximus L.</title>
        <authorList>
            <person name="Cano I."/>
            <person name="van Aerle R."/>
            <person name="Ross S."/>
            <person name="Verner-Jeffreys D.W."/>
            <person name="Paley R.K."/>
            <person name="Rimmer G."/>
            <person name="Ryder D."/>
            <person name="Hooper P."/>
            <person name="Stone D."/>
            <person name="Feist S.W."/>
        </authorList>
    </citation>
    <scope>NUCLEOTIDE SEQUENCE</scope>
</reference>
<dbReference type="CDD" id="cd04472">
    <property type="entry name" value="S1_PNPase"/>
    <property type="match status" value="1"/>
</dbReference>
<dbReference type="SMART" id="SM00316">
    <property type="entry name" value="S1"/>
    <property type="match status" value="1"/>
</dbReference>
<dbReference type="GO" id="GO:0004654">
    <property type="term" value="F:polyribonucleotide nucleotidyltransferase activity"/>
    <property type="evidence" value="ECO:0007669"/>
    <property type="project" value="UniProtKB-EC"/>
</dbReference>
<dbReference type="GO" id="GO:0005829">
    <property type="term" value="C:cytosol"/>
    <property type="evidence" value="ECO:0007669"/>
    <property type="project" value="TreeGrafter"/>
</dbReference>
<comment type="caution">
    <text evidence="11">The sequence shown here is derived from an EMBL/GenBank/DDBJ whole genome shotgun (WGS) entry which is preliminary data.</text>
</comment>
<dbReference type="Pfam" id="PF00575">
    <property type="entry name" value="S1"/>
    <property type="match status" value="1"/>
</dbReference>
<dbReference type="FunFam" id="3.30.230.70:FF:000001">
    <property type="entry name" value="Polyribonucleotide nucleotidyltransferase"/>
    <property type="match status" value="1"/>
</dbReference>
<dbReference type="InterPro" id="IPR027408">
    <property type="entry name" value="PNPase/RNase_PH_dom_sf"/>
</dbReference>
<dbReference type="InterPro" id="IPR012162">
    <property type="entry name" value="PNPase"/>
</dbReference>
<dbReference type="GO" id="GO:0006396">
    <property type="term" value="P:RNA processing"/>
    <property type="evidence" value="ECO:0007669"/>
    <property type="project" value="InterPro"/>
</dbReference>
<comment type="similarity">
    <text evidence="2">Belongs to the polyribonucleotide nucleotidyltransferase family.</text>
</comment>
<dbReference type="NCBIfam" id="TIGR03591">
    <property type="entry name" value="polynuc_phos"/>
    <property type="match status" value="1"/>
</dbReference>
<dbReference type="InterPro" id="IPR020568">
    <property type="entry name" value="Ribosomal_Su5_D2-typ_SF"/>
</dbReference>
<dbReference type="InterPro" id="IPR004088">
    <property type="entry name" value="KH_dom_type_1"/>
</dbReference>
<protein>
    <recommendedName>
        <fullName evidence="3">polyribonucleotide nucleotidyltransferase</fullName>
        <ecNumber evidence="3">2.7.7.8</ecNumber>
    </recommendedName>
</protein>
<name>A0A2H9T8X5_9ZZZZ</name>
<dbReference type="GO" id="GO:0003723">
    <property type="term" value="F:RNA binding"/>
    <property type="evidence" value="ECO:0007669"/>
    <property type="project" value="UniProtKB-KW"/>
</dbReference>